<keyword evidence="4" id="KW-0732">Signal</keyword>
<feature type="region of interest" description="Disordered" evidence="3">
    <location>
        <begin position="120"/>
        <end position="139"/>
    </location>
</feature>
<dbReference type="InterPro" id="IPR001343">
    <property type="entry name" value="Hemolysn_Ca-bd"/>
</dbReference>
<accession>A0ABT4XT77</accession>
<gene>
    <name evidence="5" type="ORF">PFY00_10155</name>
</gene>
<feature type="chain" id="PRO_5046114836" evidence="4">
    <location>
        <begin position="18"/>
        <end position="353"/>
    </location>
</feature>
<sequence length="353" mass="36322">MLASLLFLSLMGSVALVGVQTLMEEPDDTQTDEVEPEPLTPPEDVPGNTHQGGVRANDYAGRSDDDWLAGGRGMDTIEGRAGDDTLFGEQGRDLLLGGSGNDLLEGGGWHDALGGGDGNDVLRGGGGMDTLAGGDGDDTLQGEAWNDLLVGGGGSDLLQGGAGNDILLGHGTSHPEMGQSDINPEGFHEALEAAYAQSETLGSMTEAELQSWAEAEAQSFLEAYSPPALGADGADTLNGGEGDDIIYLGDDADLAFGGSGHDTFVVNTWSPDLDISSDAAPIIQDFGAGSDGMVVEYYADTEMSEPDLTVDTLENGDQVLRADGAALVYFVQPATPVRVEDITLVAVMPATAA</sequence>
<dbReference type="PANTHER" id="PTHR38340">
    <property type="entry name" value="S-LAYER PROTEIN"/>
    <property type="match status" value="1"/>
</dbReference>
<keyword evidence="2" id="KW-0964">Secreted</keyword>
<name>A0ABT4XT77_9RHOB</name>
<evidence type="ECO:0000256" key="3">
    <source>
        <dbReference type="SAM" id="MobiDB-lite"/>
    </source>
</evidence>
<reference evidence="5 6" key="1">
    <citation type="submission" date="2023-01" db="EMBL/GenBank/DDBJ databases">
        <title>Thalassococcus onchidii sp. nov., isolated from a marine invertebrate from the South China Sea.</title>
        <authorList>
            <person name="Xu S."/>
            <person name="Liu Z."/>
            <person name="Xu Y."/>
        </authorList>
    </citation>
    <scope>NUCLEOTIDE SEQUENCE [LARGE SCALE GENOMIC DNA]</scope>
    <source>
        <strain evidence="5 6">KCTC 32084</strain>
    </source>
</reference>
<dbReference type="InterPro" id="IPR011049">
    <property type="entry name" value="Serralysin-like_metalloprot_C"/>
</dbReference>
<feature type="compositionally biased region" description="Acidic residues" evidence="3">
    <location>
        <begin position="25"/>
        <end position="36"/>
    </location>
</feature>
<dbReference type="PRINTS" id="PR00313">
    <property type="entry name" value="CABNDNGRPT"/>
</dbReference>
<organism evidence="5 6">
    <name type="scientific">Thalassococcus lentus</name>
    <dbReference type="NCBI Taxonomy" id="1210524"/>
    <lineage>
        <taxon>Bacteria</taxon>
        <taxon>Pseudomonadati</taxon>
        <taxon>Pseudomonadota</taxon>
        <taxon>Alphaproteobacteria</taxon>
        <taxon>Rhodobacterales</taxon>
        <taxon>Roseobacteraceae</taxon>
        <taxon>Thalassococcus</taxon>
    </lineage>
</organism>
<evidence type="ECO:0000313" key="5">
    <source>
        <dbReference type="EMBL" id="MDA7425090.1"/>
    </source>
</evidence>
<dbReference type="PROSITE" id="PS00330">
    <property type="entry name" value="HEMOLYSIN_CALCIUM"/>
    <property type="match status" value="4"/>
</dbReference>
<evidence type="ECO:0000256" key="4">
    <source>
        <dbReference type="SAM" id="SignalP"/>
    </source>
</evidence>
<dbReference type="InterPro" id="IPR018511">
    <property type="entry name" value="Hemolysin-typ_Ca-bd_CS"/>
</dbReference>
<dbReference type="RefSeq" id="WP_271432442.1">
    <property type="nucleotide sequence ID" value="NZ_JAQIOY010000003.1"/>
</dbReference>
<evidence type="ECO:0000256" key="2">
    <source>
        <dbReference type="ARBA" id="ARBA00022525"/>
    </source>
</evidence>
<feature type="region of interest" description="Disordered" evidence="3">
    <location>
        <begin position="25"/>
        <end position="67"/>
    </location>
</feature>
<dbReference type="Pfam" id="PF00353">
    <property type="entry name" value="HemolysinCabind"/>
    <property type="match status" value="3"/>
</dbReference>
<dbReference type="SUPFAM" id="SSF51120">
    <property type="entry name" value="beta-Roll"/>
    <property type="match status" value="2"/>
</dbReference>
<dbReference type="Proteomes" id="UP001210720">
    <property type="component" value="Unassembled WGS sequence"/>
</dbReference>
<evidence type="ECO:0000313" key="6">
    <source>
        <dbReference type="Proteomes" id="UP001210720"/>
    </source>
</evidence>
<keyword evidence="6" id="KW-1185">Reference proteome</keyword>
<dbReference type="Gene3D" id="2.150.10.10">
    <property type="entry name" value="Serralysin-like metalloprotease, C-terminal"/>
    <property type="match status" value="3"/>
</dbReference>
<feature type="signal peptide" evidence="4">
    <location>
        <begin position="1"/>
        <end position="17"/>
    </location>
</feature>
<dbReference type="EMBL" id="JAQIOY010000003">
    <property type="protein sequence ID" value="MDA7425090.1"/>
    <property type="molecule type" value="Genomic_DNA"/>
</dbReference>
<comment type="subcellular location">
    <subcellularLocation>
        <location evidence="1">Secreted</location>
    </subcellularLocation>
</comment>
<dbReference type="PANTHER" id="PTHR38340:SF1">
    <property type="entry name" value="S-LAYER PROTEIN"/>
    <property type="match status" value="1"/>
</dbReference>
<evidence type="ECO:0000256" key="1">
    <source>
        <dbReference type="ARBA" id="ARBA00004613"/>
    </source>
</evidence>
<dbReference type="InterPro" id="IPR050557">
    <property type="entry name" value="RTX_toxin/Mannuronan_C5-epim"/>
</dbReference>
<proteinExistence type="predicted"/>
<protein>
    <submittedName>
        <fullName evidence="5">Calcium-binding protein</fullName>
    </submittedName>
</protein>
<comment type="caution">
    <text evidence="5">The sequence shown here is derived from an EMBL/GenBank/DDBJ whole genome shotgun (WGS) entry which is preliminary data.</text>
</comment>